<evidence type="ECO:0000256" key="1">
    <source>
        <dbReference type="SAM" id="MobiDB-lite"/>
    </source>
</evidence>
<keyword evidence="4" id="KW-1185">Reference proteome</keyword>
<feature type="compositionally biased region" description="Low complexity" evidence="1">
    <location>
        <begin position="56"/>
        <end position="65"/>
    </location>
</feature>
<feature type="region of interest" description="Disordered" evidence="1">
    <location>
        <begin position="1"/>
        <end position="211"/>
    </location>
</feature>
<feature type="compositionally biased region" description="Polar residues" evidence="1">
    <location>
        <begin position="480"/>
        <end position="490"/>
    </location>
</feature>
<evidence type="ECO:0000313" key="4">
    <source>
        <dbReference type="Proteomes" id="UP000717585"/>
    </source>
</evidence>
<feature type="compositionally biased region" description="Low complexity" evidence="1">
    <location>
        <begin position="368"/>
        <end position="393"/>
    </location>
</feature>
<feature type="region of interest" description="Disordered" evidence="1">
    <location>
        <begin position="364"/>
        <end position="436"/>
    </location>
</feature>
<comment type="caution">
    <text evidence="3">The sequence shown here is derived from an EMBL/GenBank/DDBJ whole genome shotgun (WGS) entry which is preliminary data.</text>
</comment>
<reference evidence="3" key="1">
    <citation type="submission" date="2021-05" db="EMBL/GenBank/DDBJ databases">
        <title>A free-living protist that lacks canonical eukaryotic 1 DNA replication and segregation systems.</title>
        <authorList>
            <person name="Salas-Leiva D.E."/>
            <person name="Tromer E.C."/>
            <person name="Curtis B.A."/>
            <person name="Jerlstrom-Hultqvist J."/>
            <person name="Kolisko M."/>
            <person name="Yi Z."/>
            <person name="Salas-Leiva J.S."/>
            <person name="Gallot-Lavallee L."/>
            <person name="Kops G.J.P.L."/>
            <person name="Archibald J.M."/>
            <person name="Simpson A.G.B."/>
            <person name="Roger A.J."/>
        </authorList>
    </citation>
    <scope>NUCLEOTIDE SEQUENCE</scope>
    <source>
        <strain evidence="3">BICM</strain>
    </source>
</reference>
<dbReference type="SUPFAM" id="SSF56672">
    <property type="entry name" value="DNA/RNA polymerases"/>
    <property type="match status" value="1"/>
</dbReference>
<feature type="compositionally biased region" description="Polar residues" evidence="1">
    <location>
        <begin position="128"/>
        <end position="139"/>
    </location>
</feature>
<feature type="compositionally biased region" description="Low complexity" evidence="1">
    <location>
        <begin position="462"/>
        <end position="476"/>
    </location>
</feature>
<feature type="region of interest" description="Disordered" evidence="1">
    <location>
        <begin position="462"/>
        <end position="494"/>
    </location>
</feature>
<feature type="region of interest" description="Disordered" evidence="1">
    <location>
        <begin position="618"/>
        <end position="654"/>
    </location>
</feature>
<feature type="compositionally biased region" description="Polar residues" evidence="1">
    <location>
        <begin position="102"/>
        <end position="111"/>
    </location>
</feature>
<dbReference type="InterPro" id="IPR000477">
    <property type="entry name" value="RT_dom"/>
</dbReference>
<feature type="compositionally biased region" description="Basic residues" evidence="1">
    <location>
        <begin position="1"/>
        <end position="10"/>
    </location>
</feature>
<feature type="compositionally biased region" description="Low complexity" evidence="1">
    <location>
        <begin position="409"/>
        <end position="426"/>
    </location>
</feature>
<gene>
    <name evidence="3" type="ORF">J8273_5686</name>
</gene>
<dbReference type="Gene3D" id="3.30.70.270">
    <property type="match status" value="1"/>
</dbReference>
<proteinExistence type="predicted"/>
<evidence type="ECO:0000313" key="3">
    <source>
        <dbReference type="EMBL" id="KAG9392874.1"/>
    </source>
</evidence>
<dbReference type="InterPro" id="IPR043128">
    <property type="entry name" value="Rev_trsase/Diguanyl_cyclase"/>
</dbReference>
<dbReference type="EMBL" id="JAHDYR010000030">
    <property type="protein sequence ID" value="KAG9392874.1"/>
    <property type="molecule type" value="Genomic_DNA"/>
</dbReference>
<feature type="compositionally biased region" description="Basic and acidic residues" evidence="1">
    <location>
        <begin position="75"/>
        <end position="89"/>
    </location>
</feature>
<dbReference type="AlphaFoldDB" id="A0A8J6DYY0"/>
<dbReference type="PROSITE" id="PS50878">
    <property type="entry name" value="RT_POL"/>
    <property type="match status" value="1"/>
</dbReference>
<feature type="compositionally biased region" description="Basic and acidic residues" evidence="1">
    <location>
        <begin position="38"/>
        <end position="49"/>
    </location>
</feature>
<dbReference type="Proteomes" id="UP000717585">
    <property type="component" value="Unassembled WGS sequence"/>
</dbReference>
<sequence>MKEPRKRRRGKELPKKPSDRSFAAIPGASLSTSSNHLEVPDKSAVDRQRSQKRAQPIAPSSSAEPIPSPNATTSRLHDDPLQKCEEPRKNLRIPQKLRNFAPNKNDSSNTVVIPPNERSSCRIPGDRSINSKNQPSNATKAHKTQRQASMKAFTASNASASNSAATASPSHPAATKAATTKAAAEAEGSGPKATTLVYPAGTTGTPVDAATNDTSTAAATKAAAEAEGSGPKATTLVYPAGTTGTPVDAATNDTSTAAATKAAAEAEGSGPKATTLVYPAGTTGTPVDAATNDTSTAAATKAAAEAEGSGPKATTLVYPAGTTGTPVDAATNDTSTAAATKAAAEAEGSGPKATTLVYPAGTTGTPVDAATNDTSTAAASKAAAEAEGSGPKATTLVYPAGTTGTPVDAATNDTSTAAATKAAAEAEGSGPKATTLVYPAGTTGTPVDAATNDTSTAAATKAAASPKAASNTEAAAGSKAASNTEASSISPVGPDPEANWIGHRIVDHTNASFPQRITYNGAEATMRRLTTKKKPWQHTIRLYSKHDGGTIAFCRRCQRILLDTGTHGQTVPLRHLHGAQHLANEHNTEATPAYSAFIHEYVHKHVKGEDLARLQERVAQKRSQQRPADAEPESPAPSSAPRIKAPPNLLHSRQVRSKEQELLRTIIGLSSAPAPEWQGTRTIYEQYGREIIPRSQRRDSAAHKRSQVSRAKFFTKHGRMGKAMSAFTAPFCEDSATIADAQELHSPAPTDSHFTANVPSTADLPCDHITVEEVELACRRIDKTSAAGLDWLRPQCVQSLAKKAAGAKALAELLNYWITQPRAIPDICLQGRLVLIPKESQPRRWRPIAVESALVRLLHYILARRWAPSFPGLLGRNQYGFKADGAALAAFSIQHALVADPLSDAIFVLDWQNAFNSVSAQAIEAALDALPLSPAARALLKRSVAPNTVYFRGEPVVVHRGVKQGDPLSPFLFSVVLSSVFRSASTEAPNLIAQWDAYLDDSSISAPSHEGVLSFLPALERHAASAGLHLNRSKCFWLGERELPEFPTHSCRKVLGHYLGTDPEARALATIKGIRDRQAVINDLFERLPLQVASLLARVCVLQASTYSLRAPEELDPLLLTCHVRDLEGIDAEKNSIIARAFCLSDATAKWILPAPISKGGLGFVNLRDIHHAASTAFTEFWAARHHASPSFPRQCELFELLWDEKLSDFPPTLRGAL</sequence>
<dbReference type="Pfam" id="PF00078">
    <property type="entry name" value="RVT_1"/>
    <property type="match status" value="1"/>
</dbReference>
<dbReference type="CDD" id="cd01650">
    <property type="entry name" value="RT_nLTR_like"/>
    <property type="match status" value="1"/>
</dbReference>
<protein>
    <recommendedName>
        <fullName evidence="2">Reverse transcriptase domain-containing protein</fullName>
    </recommendedName>
</protein>
<feature type="compositionally biased region" description="Low complexity" evidence="1">
    <location>
        <begin position="154"/>
        <end position="190"/>
    </location>
</feature>
<feature type="domain" description="Reverse transcriptase" evidence="2">
    <location>
        <begin position="817"/>
        <end position="1059"/>
    </location>
</feature>
<accession>A0A8J6DYY0</accession>
<dbReference type="OrthoDB" id="6286681at2759"/>
<organism evidence="3 4">
    <name type="scientific">Carpediemonas membranifera</name>
    <dbReference type="NCBI Taxonomy" id="201153"/>
    <lineage>
        <taxon>Eukaryota</taxon>
        <taxon>Metamonada</taxon>
        <taxon>Carpediemonas-like organisms</taxon>
        <taxon>Carpediemonas</taxon>
    </lineage>
</organism>
<evidence type="ECO:0000259" key="2">
    <source>
        <dbReference type="PROSITE" id="PS50878"/>
    </source>
</evidence>
<name>A0A8J6DYY0_9EUKA</name>
<dbReference type="InterPro" id="IPR043502">
    <property type="entry name" value="DNA/RNA_pol_sf"/>
</dbReference>